<dbReference type="Pfam" id="PF08284">
    <property type="entry name" value="RVP_2"/>
    <property type="match status" value="1"/>
</dbReference>
<keyword evidence="1" id="KW-0863">Zinc-finger</keyword>
<proteinExistence type="predicted"/>
<accession>A0ABQ7U811</accession>
<feature type="region of interest" description="Disordered" evidence="2">
    <location>
        <begin position="43"/>
        <end position="84"/>
    </location>
</feature>
<feature type="compositionally biased region" description="Low complexity" evidence="2">
    <location>
        <begin position="1"/>
        <end position="20"/>
    </location>
</feature>
<gene>
    <name evidence="5" type="ORF">KY290_030926</name>
</gene>
<dbReference type="Gene3D" id="4.10.60.10">
    <property type="entry name" value="Zinc finger, CCHC-type"/>
    <property type="match status" value="1"/>
</dbReference>
<dbReference type="InterPro" id="IPR043128">
    <property type="entry name" value="Rev_trsase/Diguanyl_cyclase"/>
</dbReference>
<protein>
    <recommendedName>
        <fullName evidence="4">CCHC-type domain-containing protein</fullName>
    </recommendedName>
</protein>
<evidence type="ECO:0000256" key="1">
    <source>
        <dbReference type="PROSITE-ProRule" id="PRU00047"/>
    </source>
</evidence>
<dbReference type="PANTHER" id="PTHR24559">
    <property type="entry name" value="TRANSPOSON TY3-I GAG-POL POLYPROTEIN"/>
    <property type="match status" value="1"/>
</dbReference>
<dbReference type="SMART" id="SM00343">
    <property type="entry name" value="ZnF_C2HC"/>
    <property type="match status" value="1"/>
</dbReference>
<feature type="compositionally biased region" description="Polar residues" evidence="2">
    <location>
        <begin position="47"/>
        <end position="84"/>
    </location>
</feature>
<evidence type="ECO:0000313" key="6">
    <source>
        <dbReference type="Proteomes" id="UP000826656"/>
    </source>
</evidence>
<keyword evidence="3" id="KW-0812">Transmembrane</keyword>
<dbReference type="SUPFAM" id="SSF56672">
    <property type="entry name" value="DNA/RNA polymerases"/>
    <property type="match status" value="1"/>
</dbReference>
<keyword evidence="1" id="KW-0479">Metal-binding</keyword>
<evidence type="ECO:0000259" key="4">
    <source>
        <dbReference type="PROSITE" id="PS50158"/>
    </source>
</evidence>
<keyword evidence="6" id="KW-1185">Reference proteome</keyword>
<feature type="domain" description="CCHC-type" evidence="4">
    <location>
        <begin position="106"/>
        <end position="121"/>
    </location>
</feature>
<dbReference type="Pfam" id="PF00078">
    <property type="entry name" value="RVT_1"/>
    <property type="match status" value="1"/>
</dbReference>
<comment type="caution">
    <text evidence="5">The sequence shown here is derived from an EMBL/GenBank/DDBJ whole genome shotgun (WGS) entry which is preliminary data.</text>
</comment>
<dbReference type="InterPro" id="IPR000477">
    <property type="entry name" value="RT_dom"/>
</dbReference>
<keyword evidence="3" id="KW-0472">Membrane</keyword>
<feature type="region of interest" description="Disordered" evidence="2">
    <location>
        <begin position="1"/>
        <end position="30"/>
    </location>
</feature>
<evidence type="ECO:0000256" key="3">
    <source>
        <dbReference type="SAM" id="Phobius"/>
    </source>
</evidence>
<dbReference type="PANTHER" id="PTHR24559:SF444">
    <property type="entry name" value="REVERSE TRANSCRIPTASE DOMAIN-CONTAINING PROTEIN"/>
    <property type="match status" value="1"/>
</dbReference>
<dbReference type="InterPro" id="IPR043502">
    <property type="entry name" value="DNA/RNA_pol_sf"/>
</dbReference>
<feature type="transmembrane region" description="Helical" evidence="3">
    <location>
        <begin position="427"/>
        <end position="447"/>
    </location>
</feature>
<name>A0ABQ7U811_SOLTU</name>
<feature type="transmembrane region" description="Helical" evidence="3">
    <location>
        <begin position="403"/>
        <end position="421"/>
    </location>
</feature>
<dbReference type="Gene3D" id="3.30.70.270">
    <property type="match status" value="1"/>
</dbReference>
<dbReference type="EMBL" id="JAIVGD010000023">
    <property type="protein sequence ID" value="KAH0742933.1"/>
    <property type="molecule type" value="Genomic_DNA"/>
</dbReference>
<keyword evidence="3" id="KW-1133">Transmembrane helix</keyword>
<dbReference type="Proteomes" id="UP000826656">
    <property type="component" value="Unassembled WGS sequence"/>
</dbReference>
<keyword evidence="1" id="KW-0862">Zinc</keyword>
<dbReference type="InterPro" id="IPR001878">
    <property type="entry name" value="Znf_CCHC"/>
</dbReference>
<evidence type="ECO:0000313" key="5">
    <source>
        <dbReference type="EMBL" id="KAH0742933.1"/>
    </source>
</evidence>
<reference evidence="5 6" key="1">
    <citation type="journal article" date="2021" name="bioRxiv">
        <title>Chromosome-scale and haplotype-resolved genome assembly of a tetraploid potato cultivar.</title>
        <authorList>
            <person name="Sun H."/>
            <person name="Jiao W.-B."/>
            <person name="Krause K."/>
            <person name="Campoy J.A."/>
            <person name="Goel M."/>
            <person name="Folz-Donahue K."/>
            <person name="Kukat C."/>
            <person name="Huettel B."/>
            <person name="Schneeberger K."/>
        </authorList>
    </citation>
    <scope>NUCLEOTIDE SEQUENCE [LARGE SCALE GENOMIC DNA]</scope>
    <source>
        <strain evidence="5">SolTubOtavaFocal</strain>
        <tissue evidence="5">Leaves</tissue>
    </source>
</reference>
<organism evidence="5 6">
    <name type="scientific">Solanum tuberosum</name>
    <name type="common">Potato</name>
    <dbReference type="NCBI Taxonomy" id="4113"/>
    <lineage>
        <taxon>Eukaryota</taxon>
        <taxon>Viridiplantae</taxon>
        <taxon>Streptophyta</taxon>
        <taxon>Embryophyta</taxon>
        <taxon>Tracheophyta</taxon>
        <taxon>Spermatophyta</taxon>
        <taxon>Magnoliopsida</taxon>
        <taxon>eudicotyledons</taxon>
        <taxon>Gunneridae</taxon>
        <taxon>Pentapetalae</taxon>
        <taxon>asterids</taxon>
        <taxon>lamiids</taxon>
        <taxon>Solanales</taxon>
        <taxon>Solanaceae</taxon>
        <taxon>Solanoideae</taxon>
        <taxon>Solaneae</taxon>
        <taxon>Solanum</taxon>
    </lineage>
</organism>
<dbReference type="Gene3D" id="3.10.10.10">
    <property type="entry name" value="HIV Type 1 Reverse Transcriptase, subunit A, domain 1"/>
    <property type="match status" value="1"/>
</dbReference>
<sequence length="461" mass="51984">MPPRRANTRNVNARNANTVPLVPNQGVKGDKLREIAKVTKKARTGNYEYSRQKSGGGNHSQFRQDQNSRAPGSKSQGSVSGNRTYPTCPKCGKNHPGECLASKEGCFGCGQFGHRVKNCPSARKGQEGGGQCQNRLYAFQARQDQEDSPDVVTDPGATLSFVTPYIAVQFSVSPENLSEPFSVSTPVGDPVITRRFPDEPILEWKGSSLAPMGQLISYLKARKMISKGYLYHLVRVKDSSFESPTLESIPVVNEFPEVFPDDLPGVPPKREINFGIDLLPDTQPISIPPYKMAPAELKELKEQLKDLLDKGFIRLSISPWGAPVLFVKKKDGSLRMCIDYRQFNKVTIKNKYHIPRIDDFFDQLQGASHFSKIDLRSGYHQLRVRDSDIPKTAFRTQYGHYKFVVMSFGLINAPAAFMDLMNRVFKQYLDLFVIVFIDDIYLVRFYIQMVRHSIHKILVVQ</sequence>
<dbReference type="InterPro" id="IPR053134">
    <property type="entry name" value="RNA-dir_DNA_polymerase"/>
</dbReference>
<dbReference type="PROSITE" id="PS50158">
    <property type="entry name" value="ZF_CCHC"/>
    <property type="match status" value="1"/>
</dbReference>
<evidence type="ECO:0000256" key="2">
    <source>
        <dbReference type="SAM" id="MobiDB-lite"/>
    </source>
</evidence>
<dbReference type="CDD" id="cd01647">
    <property type="entry name" value="RT_LTR"/>
    <property type="match status" value="1"/>
</dbReference>